<dbReference type="Proteomes" id="UP000199634">
    <property type="component" value="Unassembled WGS sequence"/>
</dbReference>
<reference evidence="1 2" key="1">
    <citation type="submission" date="2016-10" db="EMBL/GenBank/DDBJ databases">
        <authorList>
            <person name="de Groot N.N."/>
        </authorList>
    </citation>
    <scope>NUCLEOTIDE SEQUENCE [LARGE SCALE GENOMIC DNA]</scope>
    <source>
        <strain evidence="1 2">CGMCC 1.10825</strain>
    </source>
</reference>
<dbReference type="AlphaFoldDB" id="A0A1H6LF12"/>
<gene>
    <name evidence="1" type="ORF">SAMN02927937_01854</name>
</gene>
<evidence type="ECO:0000313" key="1">
    <source>
        <dbReference type="EMBL" id="SEH86942.1"/>
    </source>
</evidence>
<protein>
    <submittedName>
        <fullName evidence="1">Uncharacterized protein</fullName>
    </submittedName>
</protein>
<dbReference type="EMBL" id="FNXE01000025">
    <property type="protein sequence ID" value="SEH86942.1"/>
    <property type="molecule type" value="Genomic_DNA"/>
</dbReference>
<organism evidence="1 2">
    <name type="scientific">Paenimyroides marinum</name>
    <dbReference type="NCBI Taxonomy" id="1159016"/>
    <lineage>
        <taxon>Bacteria</taxon>
        <taxon>Pseudomonadati</taxon>
        <taxon>Bacteroidota</taxon>
        <taxon>Flavobacteriia</taxon>
        <taxon>Flavobacteriales</taxon>
        <taxon>Flavobacteriaceae</taxon>
        <taxon>Paenimyroides</taxon>
    </lineage>
</organism>
<dbReference type="RefSeq" id="WP_091099461.1">
    <property type="nucleotide sequence ID" value="NZ_FNXE01000025.1"/>
</dbReference>
<name>A0A1H6LF12_9FLAO</name>
<evidence type="ECO:0000313" key="2">
    <source>
        <dbReference type="Proteomes" id="UP000199634"/>
    </source>
</evidence>
<proteinExistence type="predicted"/>
<dbReference type="STRING" id="1159016.SAMN02927937_01854"/>
<accession>A0A1H6LF12</accession>
<sequence length="170" mass="20065">MFSFFKSSIEKDLIKLGFGELVNGYKLKVKTKEWTKQQYIDALHEFHKQHQTEVENMNNVNVATRQSFDVTETIVPLNLQNIQLEYIDVDFLYSSLLFEYNNYQRIHSKALYELDKLLQEKHPDATISTEDEQKIKHLALKELINDATLPFSNESKNYLKAVFKELTDRI</sequence>
<dbReference type="OrthoDB" id="1348969at2"/>
<keyword evidence="2" id="KW-1185">Reference proteome</keyword>